<feature type="repeat" description="TPR" evidence="3">
    <location>
        <begin position="74"/>
        <end position="107"/>
    </location>
</feature>
<feature type="repeat" description="TPR" evidence="3">
    <location>
        <begin position="32"/>
        <end position="65"/>
    </location>
</feature>
<dbReference type="Gene3D" id="1.25.40.10">
    <property type="entry name" value="Tetratricopeptide repeat domain"/>
    <property type="match status" value="2"/>
</dbReference>
<evidence type="ECO:0000256" key="2">
    <source>
        <dbReference type="ARBA" id="ARBA00022803"/>
    </source>
</evidence>
<dbReference type="SUPFAM" id="SSF48452">
    <property type="entry name" value="TPR-like"/>
    <property type="match status" value="1"/>
</dbReference>
<protein>
    <recommendedName>
        <fullName evidence="6">Kinesin light chain</fullName>
    </recommendedName>
</protein>
<dbReference type="PROSITE" id="PS50005">
    <property type="entry name" value="TPR"/>
    <property type="match status" value="2"/>
</dbReference>
<dbReference type="PANTHER" id="PTHR45641">
    <property type="entry name" value="TETRATRICOPEPTIDE REPEAT PROTEIN (AFU_ORTHOLOGUE AFUA_6G03870)"/>
    <property type="match status" value="1"/>
</dbReference>
<sequence>MRNFGKAKKYFTKALDAKETAVGIGKKHSSYAKTCNAVGTVWYESGNYDKALKFYYQSLETSEKVHGEDHIITASIYDDLGATYYRKEKYGKALKYCKKALRIYEISFGKDHRFTATSYKNMGAVYHRRSDLAKNQSSAKDAGSVASKSNAGPSKHSDTSGADLQQALKYYYRALTSYMLVYGRGHSCTAECYKHIGAIYAKTDYKKALKYYNDAFEIHKLVYGEDHIETQNTSKVYEECKERNRRQRRIR</sequence>
<dbReference type="AlphaFoldDB" id="A0A7S3V694"/>
<evidence type="ECO:0000313" key="5">
    <source>
        <dbReference type="EMBL" id="CAE0459346.1"/>
    </source>
</evidence>
<proteinExistence type="predicted"/>
<keyword evidence="1" id="KW-0677">Repeat</keyword>
<dbReference type="InterPro" id="IPR019734">
    <property type="entry name" value="TPR_rpt"/>
</dbReference>
<dbReference type="PANTHER" id="PTHR45641:SF1">
    <property type="entry name" value="AAA+ ATPASE DOMAIN-CONTAINING PROTEIN"/>
    <property type="match status" value="1"/>
</dbReference>
<keyword evidence="2 3" id="KW-0802">TPR repeat</keyword>
<evidence type="ECO:0000256" key="1">
    <source>
        <dbReference type="ARBA" id="ARBA00022737"/>
    </source>
</evidence>
<organism evidence="5">
    <name type="scientific">Chaetoceros debilis</name>
    <dbReference type="NCBI Taxonomy" id="122233"/>
    <lineage>
        <taxon>Eukaryota</taxon>
        <taxon>Sar</taxon>
        <taxon>Stramenopiles</taxon>
        <taxon>Ochrophyta</taxon>
        <taxon>Bacillariophyta</taxon>
        <taxon>Coscinodiscophyceae</taxon>
        <taxon>Chaetocerotophycidae</taxon>
        <taxon>Chaetocerotales</taxon>
        <taxon>Chaetocerotaceae</taxon>
        <taxon>Chaetoceros</taxon>
    </lineage>
</organism>
<name>A0A7S3V694_9STRA</name>
<dbReference type="InterPro" id="IPR011990">
    <property type="entry name" value="TPR-like_helical_dom_sf"/>
</dbReference>
<evidence type="ECO:0008006" key="6">
    <source>
        <dbReference type="Google" id="ProtNLM"/>
    </source>
</evidence>
<dbReference type="EMBL" id="HBIO01005826">
    <property type="protein sequence ID" value="CAE0459346.1"/>
    <property type="molecule type" value="Transcribed_RNA"/>
</dbReference>
<dbReference type="SMART" id="SM00028">
    <property type="entry name" value="TPR"/>
    <property type="match status" value="3"/>
</dbReference>
<gene>
    <name evidence="5" type="ORF">CDEB00056_LOCUS4187</name>
</gene>
<feature type="region of interest" description="Disordered" evidence="4">
    <location>
        <begin position="135"/>
        <end position="160"/>
    </location>
</feature>
<evidence type="ECO:0000256" key="3">
    <source>
        <dbReference type="PROSITE-ProRule" id="PRU00339"/>
    </source>
</evidence>
<reference evidence="5" key="1">
    <citation type="submission" date="2021-01" db="EMBL/GenBank/DDBJ databases">
        <authorList>
            <person name="Corre E."/>
            <person name="Pelletier E."/>
            <person name="Niang G."/>
            <person name="Scheremetjew M."/>
            <person name="Finn R."/>
            <person name="Kale V."/>
            <person name="Holt S."/>
            <person name="Cochrane G."/>
            <person name="Meng A."/>
            <person name="Brown T."/>
            <person name="Cohen L."/>
        </authorList>
    </citation>
    <scope>NUCLEOTIDE SEQUENCE</scope>
    <source>
        <strain evidence="5">MM31A-1</strain>
    </source>
</reference>
<dbReference type="Pfam" id="PF13424">
    <property type="entry name" value="TPR_12"/>
    <property type="match status" value="2"/>
</dbReference>
<evidence type="ECO:0000256" key="4">
    <source>
        <dbReference type="SAM" id="MobiDB-lite"/>
    </source>
</evidence>
<accession>A0A7S3V694</accession>